<dbReference type="AlphaFoldDB" id="A0A8H4RY35"/>
<evidence type="ECO:0000259" key="1">
    <source>
        <dbReference type="Pfam" id="PF06985"/>
    </source>
</evidence>
<comment type="caution">
    <text evidence="2">The sequence shown here is derived from an EMBL/GenBank/DDBJ whole genome shotgun (WGS) entry which is preliminary data.</text>
</comment>
<proteinExistence type="predicted"/>
<name>A0A8H4RY35_9HELO</name>
<dbReference type="EMBL" id="JAAMPI010000058">
    <property type="protein sequence ID" value="KAF4636592.1"/>
    <property type="molecule type" value="Genomic_DNA"/>
</dbReference>
<dbReference type="OrthoDB" id="5362512at2759"/>
<dbReference type="PANTHER" id="PTHR33112:SF9">
    <property type="entry name" value="HETEROKARYON INCOMPATIBILITY DOMAIN-CONTAINING PROTEIN"/>
    <property type="match status" value="1"/>
</dbReference>
<feature type="domain" description="Heterokaryon incompatibility" evidence="1">
    <location>
        <begin position="154"/>
        <end position="281"/>
    </location>
</feature>
<evidence type="ECO:0000313" key="3">
    <source>
        <dbReference type="Proteomes" id="UP000566819"/>
    </source>
</evidence>
<organism evidence="2 3">
    <name type="scientific">Cudoniella acicularis</name>
    <dbReference type="NCBI Taxonomy" id="354080"/>
    <lineage>
        <taxon>Eukaryota</taxon>
        <taxon>Fungi</taxon>
        <taxon>Dikarya</taxon>
        <taxon>Ascomycota</taxon>
        <taxon>Pezizomycotina</taxon>
        <taxon>Leotiomycetes</taxon>
        <taxon>Helotiales</taxon>
        <taxon>Tricladiaceae</taxon>
        <taxon>Cudoniella</taxon>
    </lineage>
</organism>
<reference evidence="2 3" key="1">
    <citation type="submission" date="2020-03" db="EMBL/GenBank/DDBJ databases">
        <title>Draft Genome Sequence of Cudoniella acicularis.</title>
        <authorList>
            <person name="Buettner E."/>
            <person name="Kellner H."/>
        </authorList>
    </citation>
    <scope>NUCLEOTIDE SEQUENCE [LARGE SCALE GENOMIC DNA]</scope>
    <source>
        <strain evidence="2 3">DSM 108380</strain>
    </source>
</reference>
<dbReference type="Pfam" id="PF06985">
    <property type="entry name" value="HET"/>
    <property type="match status" value="1"/>
</dbReference>
<dbReference type="Proteomes" id="UP000566819">
    <property type="component" value="Unassembled WGS sequence"/>
</dbReference>
<keyword evidence="3" id="KW-1185">Reference proteome</keyword>
<protein>
    <recommendedName>
        <fullName evidence="1">Heterokaryon incompatibility domain-containing protein</fullName>
    </recommendedName>
</protein>
<gene>
    <name evidence="2" type="ORF">G7Y89_g1484</name>
</gene>
<accession>A0A8H4RY35</accession>
<sequence>MVRLRQRPHLDNVTFFDNVLHVECRLEEKEAFDSDKEITFLFSPIEPNQPDDGTIKLGFGEHTSGGEYRHIKPCRVLRSNSKFANDNMGSLESWRRIIEWMEICDATHEECSRRRLESSKEPYPTRLLDLGVNGGEEDDPLLGELAHKDTHGREPCGVSKTFQEAIVVTRKFGIRYLWIDSLCIIQECEGSKDDWLHESGMMDSIYQNSFLNIGATSASDGSRGCFRERNYKKVFQPIFYKPACKLHPDKYKEPYRLVEDSFFEDTILSEPLLQRGWVFQERFLSPRMLHFGTEQLFWECSQMQVCESYPHHLLKGPPRVALDRLEPERLSQLHDILIQHQGNYKWHDIVEEYSLKKLTRGEDKLIALSGVARQYATRMLPPDTQYWAGIWATENFPHELLWTADDTKAYQSEEWRAPTWSWASLEGKIRGPLGGNFFQTPLTNNVDILMGLVKLENEFGPFNGGHISLKGKLIYLDVYQRSDNKYGLSYKGRNLENSLWYPDERDRVDLSANIVSLSMTAGRDGLVGLTLRREDDESNCYYRTGVFQLWPEGVRDRAADWFYREEPFDQLKGLDSDDADFVVLI</sequence>
<evidence type="ECO:0000313" key="2">
    <source>
        <dbReference type="EMBL" id="KAF4636592.1"/>
    </source>
</evidence>
<dbReference type="PANTHER" id="PTHR33112">
    <property type="entry name" value="DOMAIN PROTEIN, PUTATIVE-RELATED"/>
    <property type="match status" value="1"/>
</dbReference>
<dbReference type="InterPro" id="IPR010730">
    <property type="entry name" value="HET"/>
</dbReference>